<dbReference type="AlphaFoldDB" id="A0A059D900"/>
<name>A0A059D900_EUCGR</name>
<gene>
    <name evidence="2" type="ORF">EUGRSUZ_B035992</name>
</gene>
<dbReference type="InParanoid" id="A0A059D900"/>
<organism evidence="2">
    <name type="scientific">Eucalyptus grandis</name>
    <name type="common">Flooded gum</name>
    <dbReference type="NCBI Taxonomy" id="71139"/>
    <lineage>
        <taxon>Eukaryota</taxon>
        <taxon>Viridiplantae</taxon>
        <taxon>Streptophyta</taxon>
        <taxon>Embryophyta</taxon>
        <taxon>Tracheophyta</taxon>
        <taxon>Spermatophyta</taxon>
        <taxon>Magnoliopsida</taxon>
        <taxon>eudicotyledons</taxon>
        <taxon>Gunneridae</taxon>
        <taxon>Pentapetalae</taxon>
        <taxon>rosids</taxon>
        <taxon>malvids</taxon>
        <taxon>Myrtales</taxon>
        <taxon>Myrtaceae</taxon>
        <taxon>Myrtoideae</taxon>
        <taxon>Eucalypteae</taxon>
        <taxon>Eucalyptus</taxon>
    </lineage>
</organism>
<proteinExistence type="predicted"/>
<evidence type="ECO:0000313" key="2">
    <source>
        <dbReference type="EMBL" id="KCW87057.1"/>
    </source>
</evidence>
<accession>A0A059D900</accession>
<reference evidence="2" key="1">
    <citation type="submission" date="2013-07" db="EMBL/GenBank/DDBJ databases">
        <title>The genome of Eucalyptus grandis.</title>
        <authorList>
            <person name="Schmutz J."/>
            <person name="Hayes R."/>
            <person name="Myburg A."/>
            <person name="Tuskan G."/>
            <person name="Grattapaglia D."/>
            <person name="Rokhsar D.S."/>
        </authorList>
    </citation>
    <scope>NUCLEOTIDE SEQUENCE</scope>
    <source>
        <tissue evidence="2">Leaf extractions</tissue>
    </source>
</reference>
<dbReference type="Gramene" id="KCW87057">
    <property type="protein sequence ID" value="KCW87057"/>
    <property type="gene ID" value="EUGRSUZ_B035992"/>
</dbReference>
<feature type="compositionally biased region" description="Low complexity" evidence="1">
    <location>
        <begin position="1"/>
        <end position="12"/>
    </location>
</feature>
<protein>
    <submittedName>
        <fullName evidence="2">Uncharacterized protein</fullName>
    </submittedName>
</protein>
<dbReference type="EMBL" id="KK198754">
    <property type="protein sequence ID" value="KCW87057.1"/>
    <property type="molecule type" value="Genomic_DNA"/>
</dbReference>
<sequence length="98" mass="11077">MSVIVSRVVSRSRLQRPESRGKSKSSGWISWGKNLLRSENSSQVKYTRIIKTARRVEAASVSFFDQTGGMKEQFELLVSTSRPLHQRNSQFSASVQNS</sequence>
<feature type="region of interest" description="Disordered" evidence="1">
    <location>
        <begin position="1"/>
        <end position="28"/>
    </location>
</feature>
<evidence type="ECO:0000256" key="1">
    <source>
        <dbReference type="SAM" id="MobiDB-lite"/>
    </source>
</evidence>